<dbReference type="Gene3D" id="3.90.1300.10">
    <property type="entry name" value="Amidase signature (AS) domain"/>
    <property type="match status" value="1"/>
</dbReference>
<evidence type="ECO:0000259" key="4">
    <source>
        <dbReference type="Pfam" id="PF01425"/>
    </source>
</evidence>
<accession>A0ABW7TDQ3</accession>
<evidence type="ECO:0000256" key="1">
    <source>
        <dbReference type="ARBA" id="ARBA00001311"/>
    </source>
</evidence>
<dbReference type="InterPro" id="IPR036928">
    <property type="entry name" value="AS_sf"/>
</dbReference>
<evidence type="ECO:0000256" key="2">
    <source>
        <dbReference type="ARBA" id="ARBA00009199"/>
    </source>
</evidence>
<comment type="caution">
    <text evidence="5">The sequence shown here is derived from an EMBL/GenBank/DDBJ whole genome shotgun (WGS) entry which is preliminary data.</text>
</comment>
<dbReference type="PROSITE" id="PS00571">
    <property type="entry name" value="AMIDASES"/>
    <property type="match status" value="1"/>
</dbReference>
<feature type="domain" description="Amidase" evidence="4">
    <location>
        <begin position="25"/>
        <end position="443"/>
    </location>
</feature>
<comment type="similarity">
    <text evidence="2">Belongs to the amidase family.</text>
</comment>
<dbReference type="GO" id="GO:0004040">
    <property type="term" value="F:amidase activity"/>
    <property type="evidence" value="ECO:0007669"/>
    <property type="project" value="UniProtKB-EC"/>
</dbReference>
<keyword evidence="5" id="KW-0378">Hydrolase</keyword>
<dbReference type="SUPFAM" id="SSF75304">
    <property type="entry name" value="Amidase signature (AS) enzymes"/>
    <property type="match status" value="1"/>
</dbReference>
<dbReference type="InterPro" id="IPR023631">
    <property type="entry name" value="Amidase_dom"/>
</dbReference>
<sequence length="463" mass="47642">MRDLLRSGVAGQAAALRDGRVGAVELTEAVLAAVEELNPRVNAFSEVLAESALREAAALDTCPAGSRGALHGVPVAIKQENDIAGSVTTFGGRANHTPAAADSEIVGRLRRAGAVIIGKTTMPEFGLWPFTEAEATGRTDNPWNRGHTAGGSSGGSAAAVATAMVAAAIGGDGGGSIRIPASCCGLFGLKPSRGRVSTAPHPDLWQSLGVLGPLTRSVLDSAMVHDAIAGSVPGDRYSAPAPPVSLVDAVRTLPGRLRVGWCTTPPARGTQGDPEVAAATAAMAATLTDLGHEVRPVQPDYPDIRFSFLTQVLGGVRDEAARVEESGRLEARTRTVLRLGAWARPAVIRRAITAGARAAARVNTVFDEVDVLLTPTLPVEPPPAPALPRGAVAGLIAALPMTSYTAMWNVCGNPAASLPAGFARSGLPIGVQLVGRLHDDSTLMALAAQVEQALAWTDHWPPP</sequence>
<dbReference type="RefSeq" id="WP_033241110.1">
    <property type="nucleotide sequence ID" value="NZ_JBIRUQ010000001.1"/>
</dbReference>
<keyword evidence="6" id="KW-1185">Reference proteome</keyword>
<dbReference type="GeneID" id="93506572"/>
<dbReference type="Proteomes" id="UP001611263">
    <property type="component" value="Unassembled WGS sequence"/>
</dbReference>
<evidence type="ECO:0000313" key="5">
    <source>
        <dbReference type="EMBL" id="MFI1459152.1"/>
    </source>
</evidence>
<dbReference type="InterPro" id="IPR000120">
    <property type="entry name" value="Amidase"/>
</dbReference>
<gene>
    <name evidence="5" type="ORF">ACH4WX_00355</name>
</gene>
<dbReference type="PANTHER" id="PTHR11895:SF7">
    <property type="entry name" value="GLUTAMYL-TRNA(GLN) AMIDOTRANSFERASE SUBUNIT A, MITOCHONDRIAL"/>
    <property type="match status" value="1"/>
</dbReference>
<protein>
    <recommendedName>
        <fullName evidence="3">amidase</fullName>
        <ecNumber evidence="3">3.5.1.4</ecNumber>
    </recommendedName>
</protein>
<dbReference type="EC" id="3.5.1.4" evidence="3"/>
<name>A0ABW7TDQ3_9NOCA</name>
<dbReference type="InterPro" id="IPR020556">
    <property type="entry name" value="Amidase_CS"/>
</dbReference>
<comment type="catalytic activity">
    <reaction evidence="1">
        <text>a monocarboxylic acid amide + H2O = a monocarboxylate + NH4(+)</text>
        <dbReference type="Rhea" id="RHEA:12020"/>
        <dbReference type="ChEBI" id="CHEBI:15377"/>
        <dbReference type="ChEBI" id="CHEBI:28938"/>
        <dbReference type="ChEBI" id="CHEBI:35757"/>
        <dbReference type="ChEBI" id="CHEBI:83628"/>
        <dbReference type="EC" id="3.5.1.4"/>
    </reaction>
</comment>
<dbReference type="PANTHER" id="PTHR11895">
    <property type="entry name" value="TRANSAMIDASE"/>
    <property type="match status" value="1"/>
</dbReference>
<reference evidence="5 6" key="1">
    <citation type="submission" date="2024-10" db="EMBL/GenBank/DDBJ databases">
        <title>The Natural Products Discovery Center: Release of the First 8490 Sequenced Strains for Exploring Actinobacteria Biosynthetic Diversity.</title>
        <authorList>
            <person name="Kalkreuter E."/>
            <person name="Kautsar S.A."/>
            <person name="Yang D."/>
            <person name="Bader C.D."/>
            <person name="Teijaro C.N."/>
            <person name="Fluegel L."/>
            <person name="Davis C.M."/>
            <person name="Simpson J.R."/>
            <person name="Lauterbach L."/>
            <person name="Steele A.D."/>
            <person name="Gui C."/>
            <person name="Meng S."/>
            <person name="Li G."/>
            <person name="Viehrig K."/>
            <person name="Ye F."/>
            <person name="Su P."/>
            <person name="Kiefer A.F."/>
            <person name="Nichols A."/>
            <person name="Cepeda A.J."/>
            <person name="Yan W."/>
            <person name="Fan B."/>
            <person name="Jiang Y."/>
            <person name="Adhikari A."/>
            <person name="Zheng C.-J."/>
            <person name="Schuster L."/>
            <person name="Cowan T.M."/>
            <person name="Smanski M.J."/>
            <person name="Chevrette M.G."/>
            <person name="De Carvalho L.P.S."/>
            <person name="Shen B."/>
        </authorList>
    </citation>
    <scope>NUCLEOTIDE SEQUENCE [LARGE SCALE GENOMIC DNA]</scope>
    <source>
        <strain evidence="5 6">NPDC020568</strain>
    </source>
</reference>
<organism evidence="5 6">
    <name type="scientific">Nocardia carnea</name>
    <dbReference type="NCBI Taxonomy" id="37328"/>
    <lineage>
        <taxon>Bacteria</taxon>
        <taxon>Bacillati</taxon>
        <taxon>Actinomycetota</taxon>
        <taxon>Actinomycetes</taxon>
        <taxon>Mycobacteriales</taxon>
        <taxon>Nocardiaceae</taxon>
        <taxon>Nocardia</taxon>
    </lineage>
</organism>
<dbReference type="Pfam" id="PF01425">
    <property type="entry name" value="Amidase"/>
    <property type="match status" value="1"/>
</dbReference>
<dbReference type="NCBIfam" id="NF009119">
    <property type="entry name" value="PRK12470.1"/>
    <property type="match status" value="1"/>
</dbReference>
<dbReference type="EMBL" id="JBIRUQ010000001">
    <property type="protein sequence ID" value="MFI1459152.1"/>
    <property type="molecule type" value="Genomic_DNA"/>
</dbReference>
<evidence type="ECO:0000313" key="6">
    <source>
        <dbReference type="Proteomes" id="UP001611263"/>
    </source>
</evidence>
<proteinExistence type="inferred from homology"/>
<evidence type="ECO:0000256" key="3">
    <source>
        <dbReference type="ARBA" id="ARBA00012922"/>
    </source>
</evidence>